<feature type="region of interest" description="Disordered" evidence="6">
    <location>
        <begin position="160"/>
        <end position="196"/>
    </location>
</feature>
<sequence length="234" mass="25570">MNLHSNRFKFLIMYCCVLLTAVVFVPLGHTGANSSSKEIEINTLPKDVIFAINNFKPGDWATRVLAIQNNGNQDFSYSLKAQKKSGSNKLYNQFVVKVEDQSEIIYRGSLKEFTGLKPRSLKSGLEEKLTVTVEFPYESSNEFQGFETEVELIVFAEGTAKPPATDGEDNNHPTKDNGGGSPGKKPTANGAGSLPQTGEENPLILILSGLFISLAGFGLLLSKKFTLSNLFKRG</sequence>
<evidence type="ECO:0000313" key="10">
    <source>
        <dbReference type="Proteomes" id="UP001296923"/>
    </source>
</evidence>
<proteinExistence type="predicted"/>
<keyword evidence="5" id="KW-0572">Peptidoglycan-anchor</keyword>
<organism evidence="9 10">
    <name type="scientific">Fictibacillus nanhaiensis</name>
    <dbReference type="NCBI Taxonomy" id="742169"/>
    <lineage>
        <taxon>Bacteria</taxon>
        <taxon>Bacillati</taxon>
        <taxon>Bacillota</taxon>
        <taxon>Bacilli</taxon>
        <taxon>Bacillales</taxon>
        <taxon>Fictibacillaceae</taxon>
        <taxon>Fictibacillus</taxon>
    </lineage>
</organism>
<evidence type="ECO:0000256" key="7">
    <source>
        <dbReference type="SAM" id="Phobius"/>
    </source>
</evidence>
<keyword evidence="10" id="KW-1185">Reference proteome</keyword>
<protein>
    <submittedName>
        <fullName evidence="9">LPXTG cell wall anchor domain-containing protein</fullName>
    </submittedName>
</protein>
<evidence type="ECO:0000256" key="1">
    <source>
        <dbReference type="ARBA" id="ARBA00004168"/>
    </source>
</evidence>
<feature type="transmembrane region" description="Helical" evidence="7">
    <location>
        <begin position="203"/>
        <end position="222"/>
    </location>
</feature>
<dbReference type="InterPro" id="IPR019931">
    <property type="entry name" value="LPXTG_anchor"/>
</dbReference>
<feature type="domain" description="Gram-positive cocci surface proteins LPxTG" evidence="8">
    <location>
        <begin position="187"/>
        <end position="224"/>
    </location>
</feature>
<evidence type="ECO:0000256" key="5">
    <source>
        <dbReference type="ARBA" id="ARBA00023088"/>
    </source>
</evidence>
<comment type="subcellular location">
    <subcellularLocation>
        <location evidence="1">Secreted</location>
        <location evidence="1">Cell wall</location>
        <topology evidence="1">Peptidoglycan-anchor</topology>
    </subcellularLocation>
</comment>
<name>A0ABS2ZM69_9BACL</name>
<keyword evidence="2" id="KW-0134">Cell wall</keyword>
<comment type="caution">
    <text evidence="9">The sequence shown here is derived from an EMBL/GenBank/DDBJ whole genome shotgun (WGS) entry which is preliminary data.</text>
</comment>
<keyword evidence="7" id="KW-0812">Transmembrane</keyword>
<dbReference type="RefSeq" id="WP_205725035.1">
    <property type="nucleotide sequence ID" value="NZ_JAFHKR010000038.1"/>
</dbReference>
<evidence type="ECO:0000256" key="3">
    <source>
        <dbReference type="ARBA" id="ARBA00022525"/>
    </source>
</evidence>
<evidence type="ECO:0000313" key="9">
    <source>
        <dbReference type="EMBL" id="MBN3553969.1"/>
    </source>
</evidence>
<reference evidence="9 10" key="1">
    <citation type="submission" date="2021-01" db="EMBL/GenBank/DDBJ databases">
        <title>Genome Sequencing of Type Strains.</title>
        <authorList>
            <person name="Lemaire J.F."/>
            <person name="Inderbitzin P."/>
            <person name="Collins S.B."/>
            <person name="Wespe N."/>
            <person name="Knight-Connoni V."/>
        </authorList>
    </citation>
    <scope>NUCLEOTIDE SEQUENCE [LARGE SCALE GENOMIC DNA]</scope>
    <source>
        <strain evidence="9 10">DSM 23009</strain>
    </source>
</reference>
<keyword evidence="4" id="KW-0732">Signal</keyword>
<evidence type="ECO:0000259" key="8">
    <source>
        <dbReference type="Pfam" id="PF00746"/>
    </source>
</evidence>
<keyword evidence="3" id="KW-0964">Secreted</keyword>
<dbReference type="Pfam" id="PF00746">
    <property type="entry name" value="Gram_pos_anchor"/>
    <property type="match status" value="1"/>
</dbReference>
<keyword evidence="7" id="KW-0472">Membrane</keyword>
<dbReference type="Proteomes" id="UP001296923">
    <property type="component" value="Unassembled WGS sequence"/>
</dbReference>
<evidence type="ECO:0000256" key="2">
    <source>
        <dbReference type="ARBA" id="ARBA00022512"/>
    </source>
</evidence>
<evidence type="ECO:0000256" key="6">
    <source>
        <dbReference type="SAM" id="MobiDB-lite"/>
    </source>
</evidence>
<dbReference type="NCBIfam" id="TIGR01167">
    <property type="entry name" value="LPXTG_anchor"/>
    <property type="match status" value="1"/>
</dbReference>
<gene>
    <name evidence="9" type="ORF">JYA63_06820</name>
</gene>
<dbReference type="EMBL" id="JAFHKR010000038">
    <property type="protein sequence ID" value="MBN3553969.1"/>
    <property type="molecule type" value="Genomic_DNA"/>
</dbReference>
<keyword evidence="7" id="KW-1133">Transmembrane helix</keyword>
<evidence type="ECO:0000256" key="4">
    <source>
        <dbReference type="ARBA" id="ARBA00022729"/>
    </source>
</evidence>
<accession>A0ABS2ZM69</accession>